<keyword evidence="3" id="KW-1185">Reference proteome</keyword>
<dbReference type="SMART" id="SM00028">
    <property type="entry name" value="TPR"/>
    <property type="match status" value="5"/>
</dbReference>
<dbReference type="GO" id="GO:0043531">
    <property type="term" value="F:ADP binding"/>
    <property type="evidence" value="ECO:0007669"/>
    <property type="project" value="InterPro"/>
</dbReference>
<feature type="repeat" description="TPR" evidence="1">
    <location>
        <begin position="546"/>
        <end position="579"/>
    </location>
</feature>
<dbReference type="InterPro" id="IPR027417">
    <property type="entry name" value="P-loop_NTPase"/>
</dbReference>
<dbReference type="Gene3D" id="3.40.50.300">
    <property type="entry name" value="P-loop containing nucleotide triphosphate hydrolases"/>
    <property type="match status" value="1"/>
</dbReference>
<proteinExistence type="predicted"/>
<name>A0A8J7WQU1_9ACTN</name>
<dbReference type="AlphaFoldDB" id="A0A8J7WQU1"/>
<dbReference type="Proteomes" id="UP000677913">
    <property type="component" value="Unassembled WGS sequence"/>
</dbReference>
<dbReference type="PROSITE" id="PS50005">
    <property type="entry name" value="TPR"/>
    <property type="match status" value="1"/>
</dbReference>
<dbReference type="InterPro" id="IPR019734">
    <property type="entry name" value="TPR_rpt"/>
</dbReference>
<dbReference type="PANTHER" id="PTHR47691">
    <property type="entry name" value="REGULATOR-RELATED"/>
    <property type="match status" value="1"/>
</dbReference>
<dbReference type="RefSeq" id="WP_211468657.1">
    <property type="nucleotide sequence ID" value="NZ_JAGSXH010000046.1"/>
</dbReference>
<evidence type="ECO:0000313" key="3">
    <source>
        <dbReference type="Proteomes" id="UP000677913"/>
    </source>
</evidence>
<dbReference type="Gene3D" id="1.25.40.10">
    <property type="entry name" value="Tetratricopeptide repeat domain"/>
    <property type="match status" value="2"/>
</dbReference>
<organism evidence="2 3">
    <name type="scientific">Actinocrinis puniceicyclus</name>
    <dbReference type="NCBI Taxonomy" id="977794"/>
    <lineage>
        <taxon>Bacteria</taxon>
        <taxon>Bacillati</taxon>
        <taxon>Actinomycetota</taxon>
        <taxon>Actinomycetes</taxon>
        <taxon>Catenulisporales</taxon>
        <taxon>Actinospicaceae</taxon>
        <taxon>Actinocrinis</taxon>
    </lineage>
</organism>
<dbReference type="PANTHER" id="PTHR47691:SF3">
    <property type="entry name" value="HTH-TYPE TRANSCRIPTIONAL REGULATOR RV0890C-RELATED"/>
    <property type="match status" value="1"/>
</dbReference>
<dbReference type="Pfam" id="PF13424">
    <property type="entry name" value="TPR_12"/>
    <property type="match status" value="1"/>
</dbReference>
<evidence type="ECO:0000313" key="2">
    <source>
        <dbReference type="EMBL" id="MBS2964292.1"/>
    </source>
</evidence>
<accession>A0A8J7WQU1</accession>
<sequence length="799" mass="85801">MRQSAGDPSRPEGVSSTLAGAAHDVVQARDIAGGVHFYTAQRTENASAVPHQLPADLRGFVGRRGELDKLEALLSGGDEPVTLVVVAGTAGVGKTSLAVHFAHLVRSRFPDGQLFVNLRGYDPGTPLTSAGALERFLRALGVAPGSIPAGVEERAALYRTLLAGRRVLVVLDNAATAGQVRPLLPGEAGSLAVVTCRGRLSGLSARDGARRITVGLLTETESVALVNTVTTGYRAGDDPAQVAQLARLCARLPLALRIAAERAAARPLMPLRELIADLRDESSLWDALSIEDDADADAVRTVFAWSYRALPPAAARAFRLLGLHPGTDFSLAAAAALLDETPERTRALLDVLTGAHLLEQTGSARHQFHDLLRAYAADLAASQEEEAAQRAALLRAAHWYLRTADTAMRATQSLRPSVLTGSPGAYPPPFGPDDRTAANDWYVAERANLLALAHAAAQARLDEIAWQLSASVQTLQAAHGDTDDRLEMGQLGLQAARRLGDRRAEARVLQGLGFAWKAAGQGERALSHHLAALEIFTVQRDRLGVIEAHNSIGLIHLRHRELDDAADRFEQTVRLAEADGHRAWHAVALDNLARTRLEQGRLAQVVELADRAMRVHREIRTEGAPLLETLITLIRAHRESGRLDRAQECTVSAERILEGGTRYAALEVDIALERAAITLESGDAGGASEMYLNCLRLQRRLNDPAREAATYCGIGTALRSQGRVEEAIDFHRRAVAARRALPDAYRLAVELGLLAQCLDAAGQTEQARPFRAEARELAGAFTDPRAAALHARLSALADP</sequence>
<protein>
    <submittedName>
        <fullName evidence="2">Tetratricopeptide repeat protein</fullName>
    </submittedName>
</protein>
<dbReference type="InterPro" id="IPR011990">
    <property type="entry name" value="TPR-like_helical_dom_sf"/>
</dbReference>
<keyword evidence="1" id="KW-0802">TPR repeat</keyword>
<dbReference type="SUPFAM" id="SSF48452">
    <property type="entry name" value="TPR-like"/>
    <property type="match status" value="2"/>
</dbReference>
<evidence type="ECO:0000256" key="1">
    <source>
        <dbReference type="PROSITE-ProRule" id="PRU00339"/>
    </source>
</evidence>
<dbReference type="EMBL" id="JAGSXH010000046">
    <property type="protein sequence ID" value="MBS2964292.1"/>
    <property type="molecule type" value="Genomic_DNA"/>
</dbReference>
<comment type="caution">
    <text evidence="2">The sequence shown here is derived from an EMBL/GenBank/DDBJ whole genome shotgun (WGS) entry which is preliminary data.</text>
</comment>
<gene>
    <name evidence="2" type="ORF">KGA66_14625</name>
</gene>
<reference evidence="2" key="1">
    <citation type="submission" date="2021-04" db="EMBL/GenBank/DDBJ databases">
        <title>Genome based classification of Actinospica acidithermotolerans sp. nov., an actinobacterium isolated from an Indonesian hot spring.</title>
        <authorList>
            <person name="Kusuma A.B."/>
            <person name="Putra K.E."/>
            <person name="Nafisah S."/>
            <person name="Loh J."/>
            <person name="Nouioui I."/>
            <person name="Goodfellow M."/>
        </authorList>
    </citation>
    <scope>NUCLEOTIDE SEQUENCE</scope>
    <source>
        <strain evidence="2">DSM 45618</strain>
    </source>
</reference>
<dbReference type="SUPFAM" id="SSF52540">
    <property type="entry name" value="P-loop containing nucleoside triphosphate hydrolases"/>
    <property type="match status" value="1"/>
</dbReference>
<dbReference type="PRINTS" id="PR00364">
    <property type="entry name" value="DISEASERSIST"/>
</dbReference>